<dbReference type="GO" id="GO:0016757">
    <property type="term" value="F:glycosyltransferase activity"/>
    <property type="evidence" value="ECO:0007669"/>
    <property type="project" value="UniProtKB-KW"/>
</dbReference>
<dbReference type="InterPro" id="IPR001296">
    <property type="entry name" value="Glyco_trans_1"/>
</dbReference>
<dbReference type="Pfam" id="PF00534">
    <property type="entry name" value="Glycos_transf_1"/>
    <property type="match status" value="1"/>
</dbReference>
<dbReference type="SUPFAM" id="SSF48452">
    <property type="entry name" value="TPR-like"/>
    <property type="match status" value="1"/>
</dbReference>
<keyword evidence="3 7" id="KW-0808">Transferase</keyword>
<accession>A0ABY6FPC7</accession>
<evidence type="ECO:0000259" key="5">
    <source>
        <dbReference type="Pfam" id="PF00534"/>
    </source>
</evidence>
<dbReference type="RefSeq" id="WP_263127053.1">
    <property type="nucleotide sequence ID" value="NZ_CP106856.1"/>
</dbReference>
<evidence type="ECO:0000256" key="2">
    <source>
        <dbReference type="ARBA" id="ARBA00022676"/>
    </source>
</evidence>
<dbReference type="PANTHER" id="PTHR45947:SF3">
    <property type="entry name" value="SULFOQUINOVOSYL TRANSFERASE SQD2"/>
    <property type="match status" value="1"/>
</dbReference>
<protein>
    <recommendedName>
        <fullName evidence="1">D-inositol 3-phosphate glycosyltransferase</fullName>
    </recommendedName>
</protein>
<proteinExistence type="predicted"/>
<evidence type="ECO:0000313" key="8">
    <source>
        <dbReference type="Proteomes" id="UP001063368"/>
    </source>
</evidence>
<evidence type="ECO:0000256" key="3">
    <source>
        <dbReference type="ARBA" id="ARBA00022679"/>
    </source>
</evidence>
<dbReference type="Pfam" id="PF13579">
    <property type="entry name" value="Glyco_trans_4_4"/>
    <property type="match status" value="1"/>
</dbReference>
<dbReference type="Proteomes" id="UP001063368">
    <property type="component" value="Chromosome"/>
</dbReference>
<feature type="domain" description="Glycosyl transferase family 1" evidence="5">
    <location>
        <begin position="512"/>
        <end position="673"/>
    </location>
</feature>
<dbReference type="Gene3D" id="1.25.40.10">
    <property type="entry name" value="Tetratricopeptide repeat domain"/>
    <property type="match status" value="1"/>
</dbReference>
<evidence type="ECO:0000256" key="4">
    <source>
        <dbReference type="PROSITE-ProRule" id="PRU00339"/>
    </source>
</evidence>
<dbReference type="InterPro" id="IPR050194">
    <property type="entry name" value="Glycosyltransferase_grp1"/>
</dbReference>
<keyword evidence="8" id="KW-1185">Reference proteome</keyword>
<dbReference type="EMBL" id="CP106856">
    <property type="protein sequence ID" value="UYB34993.1"/>
    <property type="molecule type" value="Genomic_DNA"/>
</dbReference>
<dbReference type="InterPro" id="IPR028098">
    <property type="entry name" value="Glyco_trans_4-like_N"/>
</dbReference>
<sequence>MIGHTRASAEWLKSAVDRQKGKEARSLRRLLEASKAKTGAEATLSRYRNGVARFPRDADLWYAYGRTLLETKRSEAALEAFAQALHHNPAHLMALEYFVSLSTIAQFGKRKGDIGPAIDSLAVAIDRRDADTFGALDFLIPHGRTEAIHRIAGQRADKLGTAAAKIAVALEKGVEEFDVPQGRDTVRHQTAYASVLLARGRYTSAVLLLQSMSDTSVPVHAVRRAVRRALAGKRPESAVPLLHILKRVKPQDSWVSKQLSEFDETKRVSNYMLTRAGFPLPPRSPKPRYRSHPKKVLYTLHNALPYHSAGYATRTHGLLSGLNRSGFDVEGVTRLGYPFDMPGKADLGPIESSHLVDGVTYSHLSTQPGLEMKKPLFDYVQRYAAALEAFASQRKPAILHAASNHWNGLATVTAANRLGIPSVYEVRGLWEVTRGSRNPEWVDSGMYRMISRMEADAAKGATSVLTITRALKDELVRRGVDESKITVVPNGVDTNRFRPLNRDNALAEQLGVQNKTVIGYVGSILDYEGLELLLEAAQAMKSTRKDFHVLIVGDGAELDSFKHFAAKMELGNVVTFTGRVPHADVERYYSIIDIAPFPRLPLAVCEMVSPLKPFEAMAMGKAVVASDVAALAEIVIDEATGLLHKKGDAGDLQRALEKLLDDSVLRKSLGERALDWVRVERDWNTLSSRVTKVYEALADKSGDDRPV</sequence>
<gene>
    <name evidence="7" type="ORF">N9A08_10105</name>
</gene>
<dbReference type="CDD" id="cd03794">
    <property type="entry name" value="GT4_WbuB-like"/>
    <property type="match status" value="1"/>
</dbReference>
<evidence type="ECO:0000256" key="1">
    <source>
        <dbReference type="ARBA" id="ARBA00021292"/>
    </source>
</evidence>
<keyword evidence="2 7" id="KW-0328">Glycosyltransferase</keyword>
<organism evidence="7 8">
    <name type="scientific">Arthrobacter koreensis</name>
    <dbReference type="NCBI Taxonomy" id="199136"/>
    <lineage>
        <taxon>Bacteria</taxon>
        <taxon>Bacillati</taxon>
        <taxon>Actinomycetota</taxon>
        <taxon>Actinomycetes</taxon>
        <taxon>Micrococcales</taxon>
        <taxon>Micrococcaceae</taxon>
        <taxon>Arthrobacter</taxon>
    </lineage>
</organism>
<dbReference type="PANTHER" id="PTHR45947">
    <property type="entry name" value="SULFOQUINOVOSYL TRANSFERASE SQD2"/>
    <property type="match status" value="1"/>
</dbReference>
<dbReference type="PROSITE" id="PS50005">
    <property type="entry name" value="TPR"/>
    <property type="match status" value="1"/>
</dbReference>
<feature type="domain" description="Glycosyltransferase subfamily 4-like N-terminal" evidence="6">
    <location>
        <begin position="310"/>
        <end position="491"/>
    </location>
</feature>
<dbReference type="Gene3D" id="3.40.50.2000">
    <property type="entry name" value="Glycogen Phosphorylase B"/>
    <property type="match status" value="2"/>
</dbReference>
<feature type="repeat" description="TPR" evidence="4">
    <location>
        <begin position="58"/>
        <end position="91"/>
    </location>
</feature>
<evidence type="ECO:0000313" key="7">
    <source>
        <dbReference type="EMBL" id="UYB34993.1"/>
    </source>
</evidence>
<evidence type="ECO:0000259" key="6">
    <source>
        <dbReference type="Pfam" id="PF13579"/>
    </source>
</evidence>
<reference evidence="7" key="1">
    <citation type="submission" date="2022-09" db="EMBL/GenBank/DDBJ databases">
        <authorList>
            <person name="Li D."/>
            <person name="Cheng J."/>
            <person name="Li Y."/>
        </authorList>
    </citation>
    <scope>NUCLEOTIDE SEQUENCE</scope>
    <source>
        <strain evidence="7">DL</strain>
    </source>
</reference>
<dbReference type="SUPFAM" id="SSF53756">
    <property type="entry name" value="UDP-Glycosyltransferase/glycogen phosphorylase"/>
    <property type="match status" value="1"/>
</dbReference>
<dbReference type="InterPro" id="IPR011990">
    <property type="entry name" value="TPR-like_helical_dom_sf"/>
</dbReference>
<dbReference type="InterPro" id="IPR019734">
    <property type="entry name" value="TPR_rpt"/>
</dbReference>
<keyword evidence="4" id="KW-0802">TPR repeat</keyword>
<name>A0ABY6FPC7_9MICC</name>